<dbReference type="Proteomes" id="UP001429601">
    <property type="component" value="Unassembled WGS sequence"/>
</dbReference>
<protein>
    <submittedName>
        <fullName evidence="1">Uncharacterized protein</fullName>
    </submittedName>
</protein>
<keyword evidence="2" id="KW-1185">Reference proteome</keyword>
<reference evidence="1 2" key="1">
    <citation type="journal article" date="2011" name="Curr. Microbiol.">
        <title>Luteibacter jiangsuensis sp. nov.: a methamidophos-degrading bacterium isolated from a methamidophos-manufacturing factory.</title>
        <authorList>
            <person name="Wang L."/>
            <person name="Wang G.L."/>
            <person name="Li S.P."/>
            <person name="Jiang J.D."/>
        </authorList>
    </citation>
    <scope>NUCLEOTIDE SEQUENCE [LARGE SCALE GENOMIC DNA]</scope>
    <source>
        <strain evidence="1 2">CGMCC 1.10133</strain>
    </source>
</reference>
<name>A0ABX0QA36_9GAMM</name>
<dbReference type="RefSeq" id="WP_167129270.1">
    <property type="nucleotide sequence ID" value="NZ_JAAQQR010000010.1"/>
</dbReference>
<organism evidence="1 2">
    <name type="scientific">Luteibacter jiangsuensis</name>
    <dbReference type="NCBI Taxonomy" id="637577"/>
    <lineage>
        <taxon>Bacteria</taxon>
        <taxon>Pseudomonadati</taxon>
        <taxon>Pseudomonadota</taxon>
        <taxon>Gammaproteobacteria</taxon>
        <taxon>Lysobacterales</taxon>
        <taxon>Rhodanobacteraceae</taxon>
        <taxon>Luteibacter</taxon>
    </lineage>
</organism>
<proteinExistence type="predicted"/>
<gene>
    <name evidence="1" type="ORF">HBF26_17355</name>
</gene>
<evidence type="ECO:0000313" key="1">
    <source>
        <dbReference type="EMBL" id="NID06666.1"/>
    </source>
</evidence>
<dbReference type="EMBL" id="JAAQQR010000010">
    <property type="protein sequence ID" value="NID06666.1"/>
    <property type="molecule type" value="Genomic_DNA"/>
</dbReference>
<comment type="caution">
    <text evidence="1">The sequence shown here is derived from an EMBL/GenBank/DDBJ whole genome shotgun (WGS) entry which is preliminary data.</text>
</comment>
<accession>A0ABX0QA36</accession>
<sequence length="154" mass="16984">MRYIHTDNPDMIICVDTGTVIPRGHYLWPEDESLIEPAPAPNFADYVARFTPGLQAWMEAVARSNNYDSVISCVSYDGDEVAQFAGDAAAMKRWRSALWKWASDWQAGFNGQLPNPIPTLEEIIALAPQPGDFGWVVHPPGTIIESQVPPVATS</sequence>
<evidence type="ECO:0000313" key="2">
    <source>
        <dbReference type="Proteomes" id="UP001429601"/>
    </source>
</evidence>